<organism evidence="2 3">
    <name type="scientific">Corynebacterium timonense</name>
    <dbReference type="NCBI Taxonomy" id="441500"/>
    <lineage>
        <taxon>Bacteria</taxon>
        <taxon>Bacillati</taxon>
        <taxon>Actinomycetota</taxon>
        <taxon>Actinomycetes</taxon>
        <taxon>Mycobacteriales</taxon>
        <taxon>Corynebacteriaceae</taxon>
        <taxon>Corynebacterium</taxon>
    </lineage>
</organism>
<dbReference type="AlphaFoldDB" id="A0A1H1LI78"/>
<gene>
    <name evidence="2" type="ORF">SAMN04488539_0218</name>
</gene>
<dbReference type="eggNOG" id="ENOG503311A">
    <property type="taxonomic scope" value="Bacteria"/>
</dbReference>
<dbReference type="OrthoDB" id="530515at2"/>
<protein>
    <submittedName>
        <fullName evidence="2">Uncharacterized protein</fullName>
    </submittedName>
</protein>
<sequence>MSRNTIISTDTALVVKPRGLDKLWSFKRKVEVPWEHVRGATHDPGMKHEPKGWRGPGLRAGSKPAGTFHRGGEHQLWNVSGFENAVVIELVNEHFSRLIVSLSNPAMWAAKINERLAAHR</sequence>
<accession>A0A1H1LI78</accession>
<reference evidence="2 3" key="1">
    <citation type="submission" date="2016-10" db="EMBL/GenBank/DDBJ databases">
        <authorList>
            <person name="de Groot N.N."/>
        </authorList>
    </citation>
    <scope>NUCLEOTIDE SEQUENCE [LARGE SCALE GENOMIC DNA]</scope>
    <source>
        <strain evidence="2 3">DSM 45434</strain>
    </source>
</reference>
<proteinExistence type="predicted"/>
<dbReference type="EMBL" id="LT629765">
    <property type="protein sequence ID" value="SDR74030.1"/>
    <property type="molecule type" value="Genomic_DNA"/>
</dbReference>
<feature type="region of interest" description="Disordered" evidence="1">
    <location>
        <begin position="41"/>
        <end position="69"/>
    </location>
</feature>
<keyword evidence="3" id="KW-1185">Reference proteome</keyword>
<evidence type="ECO:0000313" key="3">
    <source>
        <dbReference type="Proteomes" id="UP000182237"/>
    </source>
</evidence>
<name>A0A1H1LI78_9CORY</name>
<evidence type="ECO:0000313" key="2">
    <source>
        <dbReference type="EMBL" id="SDR74030.1"/>
    </source>
</evidence>
<feature type="compositionally biased region" description="Basic and acidic residues" evidence="1">
    <location>
        <begin position="41"/>
        <end position="52"/>
    </location>
</feature>
<dbReference type="RefSeq" id="WP_019193413.1">
    <property type="nucleotide sequence ID" value="NZ_LT629765.1"/>
</dbReference>
<dbReference type="STRING" id="1203190.GCA_000312345_00553"/>
<dbReference type="Proteomes" id="UP000182237">
    <property type="component" value="Chromosome I"/>
</dbReference>
<evidence type="ECO:0000256" key="1">
    <source>
        <dbReference type="SAM" id="MobiDB-lite"/>
    </source>
</evidence>